<organism evidence="1 2">
    <name type="scientific">Streptomyces virginiae</name>
    <name type="common">Streptomyces cinnamonensis</name>
    <dbReference type="NCBI Taxonomy" id="1961"/>
    <lineage>
        <taxon>Bacteria</taxon>
        <taxon>Bacillati</taxon>
        <taxon>Actinomycetota</taxon>
        <taxon>Actinomycetes</taxon>
        <taxon>Kitasatosporales</taxon>
        <taxon>Streptomycetaceae</taxon>
        <taxon>Streptomyces</taxon>
    </lineage>
</organism>
<name>A0A0L8N2E7_STRVG</name>
<sequence>MTQEPADVADGADLHRHAEAVRVRTPQRDQIAVVIVEEEEPLQLRARGHLGERSVRLGLLIS</sequence>
<dbReference type="EMBL" id="LGUV01000034">
    <property type="protein sequence ID" value="KOG56854.1"/>
    <property type="molecule type" value="Genomic_DNA"/>
</dbReference>
<proteinExistence type="predicted"/>
<reference evidence="2" key="1">
    <citation type="submission" date="2015-07" db="EMBL/GenBank/DDBJ databases">
        <authorList>
            <consortium name="Consortium for Microbial Forensics and Genomics (microFORGE)"/>
            <person name="Knight B.M."/>
            <person name="Roberts D.P."/>
            <person name="Lin D."/>
            <person name="Hari K."/>
            <person name="Fletcher J."/>
            <person name="Melcher U."/>
            <person name="Blagden T."/>
            <person name="Winegar R.A."/>
        </authorList>
    </citation>
    <scope>NUCLEOTIDE SEQUENCE [LARGE SCALE GENOMIC DNA]</scope>
    <source>
        <strain evidence="2">NRRL B-1447</strain>
    </source>
</reference>
<dbReference type="AlphaFoldDB" id="A0A0L8N2E7"/>
<comment type="caution">
    <text evidence="1">The sequence shown here is derived from an EMBL/GenBank/DDBJ whole genome shotgun (WGS) entry which is preliminary data.</text>
</comment>
<gene>
    <name evidence="1" type="ORF">ADK75_06385</name>
</gene>
<dbReference type="PATRIC" id="fig|1961.12.peg.1430"/>
<accession>A0A0L8N2E7</accession>
<dbReference type="Proteomes" id="UP000037084">
    <property type="component" value="Unassembled WGS sequence"/>
</dbReference>
<evidence type="ECO:0000313" key="1">
    <source>
        <dbReference type="EMBL" id="KOG56854.1"/>
    </source>
</evidence>
<evidence type="ECO:0000313" key="2">
    <source>
        <dbReference type="Proteomes" id="UP000037084"/>
    </source>
</evidence>
<protein>
    <submittedName>
        <fullName evidence="1">Uncharacterized protein</fullName>
    </submittedName>
</protein>